<dbReference type="Gene3D" id="3.40.10.10">
    <property type="entry name" value="DNA Methylphosphotriester Repair Domain"/>
    <property type="match status" value="1"/>
</dbReference>
<keyword evidence="9" id="KW-1185">Reference proteome</keyword>
<dbReference type="SUPFAM" id="SSF46689">
    <property type="entry name" value="Homeodomain-like"/>
    <property type="match status" value="2"/>
</dbReference>
<keyword evidence="4" id="KW-0238">DNA-binding</keyword>
<dbReference type="GO" id="GO:0008168">
    <property type="term" value="F:methyltransferase activity"/>
    <property type="evidence" value="ECO:0007669"/>
    <property type="project" value="UniProtKB-KW"/>
</dbReference>
<dbReference type="SUPFAM" id="SSF57884">
    <property type="entry name" value="Ada DNA repair protein, N-terminal domain (N-Ada 10)"/>
    <property type="match status" value="1"/>
</dbReference>
<dbReference type="Gene3D" id="1.10.10.60">
    <property type="entry name" value="Homeodomain-like"/>
    <property type="match status" value="2"/>
</dbReference>
<evidence type="ECO:0000256" key="5">
    <source>
        <dbReference type="ARBA" id="ARBA00023159"/>
    </source>
</evidence>
<comment type="caution">
    <text evidence="8">The sequence shown here is derived from an EMBL/GenBank/DDBJ whole genome shotgun (WGS) entry which is preliminary data.</text>
</comment>
<feature type="domain" description="HTH araC/xylS-type" evidence="7">
    <location>
        <begin position="86"/>
        <end position="184"/>
    </location>
</feature>
<dbReference type="PIRSF" id="PIRSF000408">
    <property type="entry name" value="Alkyltransferas_AdaA"/>
    <property type="match status" value="1"/>
</dbReference>
<evidence type="ECO:0000256" key="3">
    <source>
        <dbReference type="ARBA" id="ARBA00023015"/>
    </source>
</evidence>
<evidence type="ECO:0000259" key="7">
    <source>
        <dbReference type="PROSITE" id="PS01124"/>
    </source>
</evidence>
<evidence type="ECO:0000256" key="6">
    <source>
        <dbReference type="ARBA" id="ARBA00023163"/>
    </source>
</evidence>
<dbReference type="EC" id="2.1.1.-" evidence="8"/>
<dbReference type="InterPro" id="IPR009057">
    <property type="entry name" value="Homeodomain-like_sf"/>
</dbReference>
<accession>A0ABU0GVJ0</accession>
<evidence type="ECO:0000313" key="9">
    <source>
        <dbReference type="Proteomes" id="UP001241988"/>
    </source>
</evidence>
<evidence type="ECO:0000256" key="2">
    <source>
        <dbReference type="ARBA" id="ARBA00022603"/>
    </source>
</evidence>
<dbReference type="Proteomes" id="UP001241988">
    <property type="component" value="Unassembled WGS sequence"/>
</dbReference>
<dbReference type="InterPro" id="IPR016220">
    <property type="entry name" value="Me-P-triester_DNA_alkyl-Trfase"/>
</dbReference>
<keyword evidence="3" id="KW-0805">Transcription regulation</keyword>
<comment type="cofactor">
    <cofactor evidence="1">
        <name>Zn(2+)</name>
        <dbReference type="ChEBI" id="CHEBI:29105"/>
    </cofactor>
</comment>
<dbReference type="InterPro" id="IPR018060">
    <property type="entry name" value="HTH_AraC"/>
</dbReference>
<evidence type="ECO:0000313" key="8">
    <source>
        <dbReference type="EMBL" id="MDQ0429379.1"/>
    </source>
</evidence>
<evidence type="ECO:0000256" key="4">
    <source>
        <dbReference type="ARBA" id="ARBA00023125"/>
    </source>
</evidence>
<dbReference type="InterPro" id="IPR004026">
    <property type="entry name" value="Ada_DNA_repair_Zn-bd"/>
</dbReference>
<dbReference type="SMART" id="SM00342">
    <property type="entry name" value="HTH_ARAC"/>
    <property type="match status" value="1"/>
</dbReference>
<gene>
    <name evidence="8" type="ORF">QOZ98_002207</name>
</gene>
<organism evidence="8 9">
    <name type="scientific">Planomicrobium stackebrandtii</name>
    <dbReference type="NCBI Taxonomy" id="253160"/>
    <lineage>
        <taxon>Bacteria</taxon>
        <taxon>Bacillati</taxon>
        <taxon>Bacillota</taxon>
        <taxon>Bacilli</taxon>
        <taxon>Bacillales</taxon>
        <taxon>Caryophanaceae</taxon>
        <taxon>Planomicrobium</taxon>
    </lineage>
</organism>
<reference evidence="8 9" key="1">
    <citation type="submission" date="2023-07" db="EMBL/GenBank/DDBJ databases">
        <title>Genomic Encyclopedia of Type Strains, Phase IV (KMG-IV): sequencing the most valuable type-strain genomes for metagenomic binning, comparative biology and taxonomic classification.</title>
        <authorList>
            <person name="Goeker M."/>
        </authorList>
    </citation>
    <scope>NUCLEOTIDE SEQUENCE [LARGE SCALE GENOMIC DNA]</scope>
    <source>
        <strain evidence="8 9">DSM 16419</strain>
    </source>
</reference>
<dbReference type="InterPro" id="IPR035451">
    <property type="entry name" value="Ada-like_dom_sf"/>
</dbReference>
<keyword evidence="8" id="KW-0808">Transferase</keyword>
<dbReference type="PANTHER" id="PTHR43280:SF2">
    <property type="entry name" value="HTH-TYPE TRANSCRIPTIONAL REGULATOR EXSA"/>
    <property type="match status" value="1"/>
</dbReference>
<dbReference type="Pfam" id="PF02805">
    <property type="entry name" value="Ada_Zn_binding"/>
    <property type="match status" value="1"/>
</dbReference>
<keyword evidence="5" id="KW-0010">Activator</keyword>
<protein>
    <submittedName>
        <fullName evidence="8">AraC family transcriptional regulator of adaptative response / methylphosphotriester-DNA alkyltransferase methyltransferase</fullName>
        <ecNumber evidence="8">2.1.1.-</ecNumber>
    </submittedName>
</protein>
<sequence>MMEKISFSFDEMWEKVMACDRKYDGLFYTAVKTTKIYCRPSCRSRKPKKINVDFFLTMAEAEEKGFRACKRCQPETEYSPDEELTRQVMAYLTANYRESISLQDIAAHVGMSPSYLERVFKQETLETPRTTLEKIRIDKAAELLKRTSLSNLEVCFETGFQSPSNFYKIFRKLKAHSPHEFRKLSQPVSS</sequence>
<keyword evidence="2 8" id="KW-0489">Methyltransferase</keyword>
<proteinExistence type="predicted"/>
<keyword evidence="6" id="KW-0804">Transcription</keyword>
<dbReference type="GO" id="GO:0032259">
    <property type="term" value="P:methylation"/>
    <property type="evidence" value="ECO:0007669"/>
    <property type="project" value="UniProtKB-KW"/>
</dbReference>
<dbReference type="EMBL" id="JAUSWB010000005">
    <property type="protein sequence ID" value="MDQ0429379.1"/>
    <property type="molecule type" value="Genomic_DNA"/>
</dbReference>
<evidence type="ECO:0000256" key="1">
    <source>
        <dbReference type="ARBA" id="ARBA00001947"/>
    </source>
</evidence>
<name>A0ABU0GVJ0_9BACL</name>
<dbReference type="PROSITE" id="PS01124">
    <property type="entry name" value="HTH_ARAC_FAMILY_2"/>
    <property type="match status" value="1"/>
</dbReference>
<dbReference type="Pfam" id="PF12833">
    <property type="entry name" value="HTH_18"/>
    <property type="match status" value="1"/>
</dbReference>
<dbReference type="PANTHER" id="PTHR43280">
    <property type="entry name" value="ARAC-FAMILY TRANSCRIPTIONAL REGULATOR"/>
    <property type="match status" value="1"/>
</dbReference>